<feature type="transmembrane region" description="Helical" evidence="9">
    <location>
        <begin position="7"/>
        <end position="24"/>
    </location>
</feature>
<keyword evidence="6" id="KW-0406">Ion transport</keyword>
<keyword evidence="4 9" id="KW-0812">Transmembrane</keyword>
<comment type="subcellular location">
    <subcellularLocation>
        <location evidence="1">Membrane</location>
        <topology evidence="1">Multi-pass membrane protein</topology>
    </subcellularLocation>
</comment>
<sequence>MVKKSPLYSNFIIGFVMLGLEQLVEIDFACPCNPKLNLLFSAAYFVVPALFSFALLFYIQSSQVSNYSSCFHCTLVCLTPAVLWIMLLFFDGQYFACAKTSWEGLTVHTDITASTTWCQPLVTADNTTEKQMAFFSYRNNSQIVGLCILLLMSLPLIWMGIRKWKYTPAGTKELDNEQIEMVDLSASPPPDSASTISVHLSTLTTQTMSKEWVAQLKEQLGKSYFYSNAIIGFLMVGLEKLMEVDFVCPCHPKINLLFSTAYFVDIFCFPVHSCFIFKAYYARQSVCPPM</sequence>
<dbReference type="EMBL" id="JACTAM010000016">
    <property type="protein sequence ID" value="KAI2655138.1"/>
    <property type="molecule type" value="Genomic_DNA"/>
</dbReference>
<evidence type="ECO:0000256" key="3">
    <source>
        <dbReference type="ARBA" id="ARBA00022448"/>
    </source>
</evidence>
<evidence type="ECO:0000256" key="9">
    <source>
        <dbReference type="SAM" id="Phobius"/>
    </source>
</evidence>
<evidence type="ECO:0000256" key="4">
    <source>
        <dbReference type="ARBA" id="ARBA00022692"/>
    </source>
</evidence>
<feature type="transmembrane region" description="Helical" evidence="9">
    <location>
        <begin position="36"/>
        <end position="58"/>
    </location>
</feature>
<reference evidence="10 11" key="1">
    <citation type="submission" date="2022-01" db="EMBL/GenBank/DDBJ databases">
        <title>A high-quality chromosome-level genome assembly of rohu carp, Labeo rohita.</title>
        <authorList>
            <person name="Arick M.A. II"/>
            <person name="Hsu C.-Y."/>
            <person name="Magbanua Z."/>
            <person name="Pechanova O."/>
            <person name="Grover C."/>
            <person name="Miller E."/>
            <person name="Thrash A."/>
            <person name="Ezzel L."/>
            <person name="Alam S."/>
            <person name="Benzie J."/>
            <person name="Hamilton M."/>
            <person name="Karsi A."/>
            <person name="Lawrence M.L."/>
            <person name="Peterson D.G."/>
        </authorList>
    </citation>
    <scope>NUCLEOTIDE SEQUENCE [LARGE SCALE GENOMIC DNA]</scope>
    <source>
        <strain evidence="11">BAU-BD-2019</strain>
        <tissue evidence="10">Blood</tissue>
    </source>
</reference>
<feature type="transmembrane region" description="Helical" evidence="9">
    <location>
        <begin position="70"/>
        <end position="90"/>
    </location>
</feature>
<evidence type="ECO:0000256" key="8">
    <source>
        <dbReference type="ARBA" id="ARBA00023303"/>
    </source>
</evidence>
<dbReference type="Pfam" id="PF14798">
    <property type="entry name" value="Ca_hom_mod"/>
    <property type="match status" value="1"/>
</dbReference>
<evidence type="ECO:0000256" key="6">
    <source>
        <dbReference type="ARBA" id="ARBA00023065"/>
    </source>
</evidence>
<name>A0ABQ8LZU2_LABRO</name>
<evidence type="ECO:0000256" key="2">
    <source>
        <dbReference type="ARBA" id="ARBA00008497"/>
    </source>
</evidence>
<dbReference type="InterPro" id="IPR029569">
    <property type="entry name" value="CALHM"/>
</dbReference>
<comment type="caution">
    <text evidence="10">The sequence shown here is derived from an EMBL/GenBank/DDBJ whole genome shotgun (WGS) entry which is preliminary data.</text>
</comment>
<evidence type="ECO:0000256" key="5">
    <source>
        <dbReference type="ARBA" id="ARBA00022989"/>
    </source>
</evidence>
<dbReference type="PANTHER" id="PTHR32261:SF4">
    <property type="entry name" value="CALCIUM HOMEOSTASIS MODULATOR PROTEIN 6"/>
    <property type="match status" value="1"/>
</dbReference>
<comment type="similarity">
    <text evidence="2">Belongs to the CALHM family.</text>
</comment>
<protein>
    <submittedName>
        <fullName evidence="10">Calcium homeostasis modulator protein 4</fullName>
    </submittedName>
</protein>
<keyword evidence="8" id="KW-0407">Ion channel</keyword>
<keyword evidence="7 9" id="KW-0472">Membrane</keyword>
<dbReference type="PANTHER" id="PTHR32261">
    <property type="entry name" value="CALCIUM HOMEOSTASIS MODULATOR PROTEIN"/>
    <property type="match status" value="1"/>
</dbReference>
<feature type="transmembrane region" description="Helical" evidence="9">
    <location>
        <begin position="262"/>
        <end position="281"/>
    </location>
</feature>
<keyword evidence="3" id="KW-0813">Transport</keyword>
<feature type="transmembrane region" description="Helical" evidence="9">
    <location>
        <begin position="224"/>
        <end position="242"/>
    </location>
</feature>
<keyword evidence="5 9" id="KW-1133">Transmembrane helix</keyword>
<keyword evidence="11" id="KW-1185">Reference proteome</keyword>
<evidence type="ECO:0000313" key="11">
    <source>
        <dbReference type="Proteomes" id="UP000830375"/>
    </source>
</evidence>
<evidence type="ECO:0000256" key="1">
    <source>
        <dbReference type="ARBA" id="ARBA00004141"/>
    </source>
</evidence>
<accession>A0ABQ8LZU2</accession>
<evidence type="ECO:0000256" key="7">
    <source>
        <dbReference type="ARBA" id="ARBA00023136"/>
    </source>
</evidence>
<evidence type="ECO:0000313" key="10">
    <source>
        <dbReference type="EMBL" id="KAI2655138.1"/>
    </source>
</evidence>
<gene>
    <name evidence="10" type="ORF">H4Q32_017471</name>
</gene>
<organism evidence="10 11">
    <name type="scientific">Labeo rohita</name>
    <name type="common">Indian major carp</name>
    <name type="synonym">Cyprinus rohita</name>
    <dbReference type="NCBI Taxonomy" id="84645"/>
    <lineage>
        <taxon>Eukaryota</taxon>
        <taxon>Metazoa</taxon>
        <taxon>Chordata</taxon>
        <taxon>Craniata</taxon>
        <taxon>Vertebrata</taxon>
        <taxon>Euteleostomi</taxon>
        <taxon>Actinopterygii</taxon>
        <taxon>Neopterygii</taxon>
        <taxon>Teleostei</taxon>
        <taxon>Ostariophysi</taxon>
        <taxon>Cypriniformes</taxon>
        <taxon>Cyprinidae</taxon>
        <taxon>Labeoninae</taxon>
        <taxon>Labeonini</taxon>
        <taxon>Labeo</taxon>
    </lineage>
</organism>
<proteinExistence type="inferred from homology"/>
<feature type="transmembrane region" description="Helical" evidence="9">
    <location>
        <begin position="143"/>
        <end position="161"/>
    </location>
</feature>
<dbReference type="Proteomes" id="UP000830375">
    <property type="component" value="Unassembled WGS sequence"/>
</dbReference>